<dbReference type="Pfam" id="PF04055">
    <property type="entry name" value="Radical_SAM"/>
    <property type="match status" value="1"/>
</dbReference>
<dbReference type="Pfam" id="PF19864">
    <property type="entry name" value="Radical_SAM_N2"/>
    <property type="match status" value="1"/>
</dbReference>
<sequence length="781" mass="91122">MADYPYQILINIKKPSRYLGEEPFFKKKDWEKTDLKICFCYPDLYEIGRSHLGINILAYLVNQKEEYLADLAFAVGPDLENALKTKGYPLLSWNYRKPLRDFDVIGISYAYELSATGILQILDLAGIPLRAHHRERDDPLVLGGGPSCGNPEPVAEFFDAFIIGDAEEAIFEVFEVYKNWKNSKKPRTTLWEDLTKIEGVYVPLIRNQVKRRILKDLNLETLSWEFGIPVIELSHDRIPMEISRGCTRGCRFCEASFYYRPVREKDPFYVINQIKKNFLTTGITEASLMSLSVGDYTALKTLVKKLKEEFYLNAPCRKYSFSLPSLRVGSIDDELLEFIKLGRKTGLTFAPEAGTERLRKVINKDIDIAQLIEDIRLAKKHGWTKVKLYFMIGLPTEKEEDLEGIYQLFRTLRKEVPQVSITVSVSTFIPKPHTPFQWERQISLEETYEKIKFLKRRLGKNLRYHHPEQSFLEGVIARGDRTIGLVIERAYQKGARFDSWKDFFNLSLWIEAAKEVGVDLNTYLRERSLEENLPWEHIDLRVSKEFLIKERAKAYQGEITKDCRFDRCSKCGVCNEEIKNLLSKKELEEVKLDIQNKPLFPFKGVKEYWYEIYYTKKDKAVFLSQLEVIRLFVLVLNKLGFPLVYTSGFHPHPKIVVDDALPIGVFSERETIGLAMYESGLSTKLQGLEFYPGLRIVKVVERQEKPSLKREKKVYKIEPLTEKELWLNRFATLNFPEGTEMEIKKQEVWVRVYIPNFSLLKFLKQTFELDNPLSLFKIVKY</sequence>
<dbReference type="EMBL" id="DLVE01000002">
    <property type="protein sequence ID" value="HAA83177.1"/>
    <property type="molecule type" value="Genomic_DNA"/>
</dbReference>
<comment type="caution">
    <text evidence="2">The sequence shown here is derived from an EMBL/GenBank/DDBJ whole genome shotgun (WGS) entry which is preliminary data.</text>
</comment>
<dbReference type="PANTHER" id="PTHR42731">
    <property type="entry name" value="SLL1084 PROTEIN"/>
    <property type="match status" value="1"/>
</dbReference>
<dbReference type="GO" id="GO:0003824">
    <property type="term" value="F:catalytic activity"/>
    <property type="evidence" value="ECO:0007669"/>
    <property type="project" value="InterPro"/>
</dbReference>
<dbReference type="SMART" id="SM00729">
    <property type="entry name" value="Elp3"/>
    <property type="match status" value="1"/>
</dbReference>
<dbReference type="SFLD" id="SFLDS00029">
    <property type="entry name" value="Radical_SAM"/>
    <property type="match status" value="1"/>
</dbReference>
<dbReference type="SUPFAM" id="SSF102114">
    <property type="entry name" value="Radical SAM enzymes"/>
    <property type="match status" value="1"/>
</dbReference>
<dbReference type="PANTHER" id="PTHR42731:SF1">
    <property type="entry name" value="RADICAL SAM DOMAIN PROTEIN"/>
    <property type="match status" value="1"/>
</dbReference>
<evidence type="ECO:0000313" key="3">
    <source>
        <dbReference type="Proteomes" id="UP000257240"/>
    </source>
</evidence>
<dbReference type="InterPro" id="IPR007197">
    <property type="entry name" value="rSAM"/>
</dbReference>
<evidence type="ECO:0000259" key="1">
    <source>
        <dbReference type="PROSITE" id="PS51918"/>
    </source>
</evidence>
<reference evidence="2 3" key="1">
    <citation type="journal article" date="2018" name="Nat. Biotechnol.">
        <title>A standardized bacterial taxonomy based on genome phylogeny substantially revises the tree of life.</title>
        <authorList>
            <person name="Parks D.H."/>
            <person name="Chuvochina M."/>
            <person name="Waite D.W."/>
            <person name="Rinke C."/>
            <person name="Skarshewski A."/>
            <person name="Chaumeil P.A."/>
            <person name="Hugenholtz P."/>
        </authorList>
    </citation>
    <scope>NUCLEOTIDE SEQUENCE [LARGE SCALE GENOMIC DNA]</scope>
    <source>
        <strain evidence="2">UBA12529</strain>
    </source>
</reference>
<dbReference type="InterPro" id="IPR023404">
    <property type="entry name" value="rSAM_horseshoe"/>
</dbReference>
<dbReference type="GO" id="GO:0051536">
    <property type="term" value="F:iron-sulfur cluster binding"/>
    <property type="evidence" value="ECO:0007669"/>
    <property type="project" value="InterPro"/>
</dbReference>
<dbReference type="InterPro" id="IPR058240">
    <property type="entry name" value="rSAM_sf"/>
</dbReference>
<dbReference type="AlphaFoldDB" id="A0A101FJP2"/>
<feature type="domain" description="Radical SAM core" evidence="1">
    <location>
        <begin position="232"/>
        <end position="461"/>
    </location>
</feature>
<evidence type="ECO:0000313" key="2">
    <source>
        <dbReference type="EMBL" id="HAA83177.1"/>
    </source>
</evidence>
<dbReference type="InterPro" id="IPR006638">
    <property type="entry name" value="Elp3/MiaA/NifB-like_rSAM"/>
</dbReference>
<protein>
    <submittedName>
        <fullName evidence="2">B12-binding domain-containing radical SAM protein</fullName>
    </submittedName>
</protein>
<dbReference type="PROSITE" id="PS51918">
    <property type="entry name" value="RADICAL_SAM"/>
    <property type="match status" value="1"/>
</dbReference>
<accession>A0A101FJP2</accession>
<dbReference type="InterPro" id="IPR045784">
    <property type="entry name" value="Radical_SAM_N2"/>
</dbReference>
<dbReference type="Gene3D" id="3.80.30.20">
    <property type="entry name" value="tm_1862 like domain"/>
    <property type="match status" value="1"/>
</dbReference>
<dbReference type="Pfam" id="PF10105">
    <property type="entry name" value="DUF2344"/>
    <property type="match status" value="1"/>
</dbReference>
<dbReference type="Proteomes" id="UP000257240">
    <property type="component" value="Unassembled WGS sequence"/>
</dbReference>
<dbReference type="SFLD" id="SFLDG01082">
    <property type="entry name" value="B12-binding_domain_containing"/>
    <property type="match status" value="1"/>
</dbReference>
<gene>
    <name evidence="2" type="ORF">DCE01_00050</name>
</gene>
<name>A0A101FJP2_9BACT</name>
<dbReference type="CDD" id="cd01335">
    <property type="entry name" value="Radical_SAM"/>
    <property type="match status" value="1"/>
</dbReference>
<dbReference type="InterPro" id="IPR018768">
    <property type="entry name" value="DUF2344"/>
</dbReference>
<organism evidence="2 3">
    <name type="scientific">Thermodesulfobacterium commune</name>
    <dbReference type="NCBI Taxonomy" id="1741"/>
    <lineage>
        <taxon>Bacteria</taxon>
        <taxon>Pseudomonadati</taxon>
        <taxon>Thermodesulfobacteriota</taxon>
        <taxon>Thermodesulfobacteria</taxon>
        <taxon>Thermodesulfobacteriales</taxon>
        <taxon>Thermodesulfobacteriaceae</taxon>
        <taxon>Thermodesulfobacterium</taxon>
    </lineage>
</organism>
<proteinExistence type="predicted"/>